<dbReference type="RefSeq" id="WP_183963564.1">
    <property type="nucleotide sequence ID" value="NZ_BAABBZ010000014.1"/>
</dbReference>
<dbReference type="EMBL" id="JACIEJ010000002">
    <property type="protein sequence ID" value="MBB3984718.1"/>
    <property type="molecule type" value="Genomic_DNA"/>
</dbReference>
<dbReference type="InterPro" id="IPR035965">
    <property type="entry name" value="PAS-like_dom_sf"/>
</dbReference>
<comment type="caution">
    <text evidence="3">The sequence shown here is derived from an EMBL/GenBank/DDBJ whole genome shotgun (WGS) entry which is preliminary data.</text>
</comment>
<dbReference type="Gene3D" id="3.30.450.20">
    <property type="entry name" value="PAS domain"/>
    <property type="match status" value="1"/>
</dbReference>
<organism evidence="3 4">
    <name type="scientific">Sagittula marina</name>
    <dbReference type="NCBI Taxonomy" id="943940"/>
    <lineage>
        <taxon>Bacteria</taxon>
        <taxon>Pseudomonadati</taxon>
        <taxon>Pseudomonadota</taxon>
        <taxon>Alphaproteobacteria</taxon>
        <taxon>Rhodobacterales</taxon>
        <taxon>Roseobacteraceae</taxon>
        <taxon>Sagittula</taxon>
    </lineage>
</organism>
<dbReference type="InterPro" id="IPR013655">
    <property type="entry name" value="PAS_fold_3"/>
</dbReference>
<sequence>MSQHDRTLTYTPRSTHAGEVPFEPGELFFTRTDKRGVIISGNQVFQRVSGYELSELKGAPHKLVRHPDMPKGVFHLKWERLGQDKKMVAYVKNRSKDGRFYWVIAITWPTEEGYLSVRAKPLSDMRDKMEVLYKSLLAAEQNDGVTAAQSSERLLDAVRGMGFHDYDAFMGHVLRLEMLENARATGTAPTAVLQRYFAMSDTIRDLGAEVEGLVEVIRAIRTVPMNMRILASRLENVGGPISAISVNYSQMLEEMTTWIKEFSEGPNCTFARIKGAILQGQFLVCAADMQSRMSTLFAEDIKVAEDKSTLLEDKQMLEREAEVFHNEAQESLKRIETEVRRLSRSVLDMKRYVTGLSSTRMMCKIESASLGGSDTALNGIVEQLDERQNEIERRLARVVELNSNIQGHSAMLRSMS</sequence>
<evidence type="ECO:0000259" key="2">
    <source>
        <dbReference type="Pfam" id="PF08447"/>
    </source>
</evidence>
<accession>A0A7W6DRH4</accession>
<dbReference type="Proteomes" id="UP000541426">
    <property type="component" value="Unassembled WGS sequence"/>
</dbReference>
<dbReference type="NCBIfam" id="TIGR00229">
    <property type="entry name" value="sensory_box"/>
    <property type="match status" value="1"/>
</dbReference>
<feature type="coiled-coil region" evidence="1">
    <location>
        <begin position="314"/>
        <end position="345"/>
    </location>
</feature>
<keyword evidence="3" id="KW-0675">Receptor</keyword>
<dbReference type="Pfam" id="PF08447">
    <property type="entry name" value="PAS_3"/>
    <property type="match status" value="1"/>
</dbReference>
<dbReference type="SUPFAM" id="SSF55785">
    <property type="entry name" value="PYP-like sensor domain (PAS domain)"/>
    <property type="match status" value="1"/>
</dbReference>
<proteinExistence type="predicted"/>
<evidence type="ECO:0000313" key="4">
    <source>
        <dbReference type="Proteomes" id="UP000541426"/>
    </source>
</evidence>
<reference evidence="3 4" key="1">
    <citation type="submission" date="2020-08" db="EMBL/GenBank/DDBJ databases">
        <title>Genomic Encyclopedia of Type Strains, Phase IV (KMG-IV): sequencing the most valuable type-strain genomes for metagenomic binning, comparative biology and taxonomic classification.</title>
        <authorList>
            <person name="Goeker M."/>
        </authorList>
    </citation>
    <scope>NUCLEOTIDE SEQUENCE [LARGE SCALE GENOMIC DNA]</scope>
    <source>
        <strain evidence="3 4">DSM 102235</strain>
    </source>
</reference>
<feature type="domain" description="PAS fold-3" evidence="2">
    <location>
        <begin position="39"/>
        <end position="107"/>
    </location>
</feature>
<keyword evidence="4" id="KW-1185">Reference proteome</keyword>
<dbReference type="InterPro" id="IPR000014">
    <property type="entry name" value="PAS"/>
</dbReference>
<evidence type="ECO:0000313" key="3">
    <source>
        <dbReference type="EMBL" id="MBB3984718.1"/>
    </source>
</evidence>
<name>A0A7W6DRH4_9RHOB</name>
<gene>
    <name evidence="3" type="ORF">GGQ68_001034</name>
</gene>
<protein>
    <submittedName>
        <fullName evidence="3">Aerotaxis receptor</fullName>
    </submittedName>
</protein>
<evidence type="ECO:0000256" key="1">
    <source>
        <dbReference type="SAM" id="Coils"/>
    </source>
</evidence>
<keyword evidence="1" id="KW-0175">Coiled coil</keyword>
<dbReference type="AlphaFoldDB" id="A0A7W6DRH4"/>